<dbReference type="NCBIfam" id="TIGR01175">
    <property type="entry name" value="pilM"/>
    <property type="match status" value="1"/>
</dbReference>
<name>A0A923KMV9_9BURK</name>
<dbReference type="EMBL" id="JACOFV010000002">
    <property type="protein sequence ID" value="MBC3861268.1"/>
    <property type="molecule type" value="Genomic_DNA"/>
</dbReference>
<dbReference type="PANTHER" id="PTHR32432">
    <property type="entry name" value="CELL DIVISION PROTEIN FTSA-RELATED"/>
    <property type="match status" value="1"/>
</dbReference>
<evidence type="ECO:0000313" key="3">
    <source>
        <dbReference type="Proteomes" id="UP000634011"/>
    </source>
</evidence>
<dbReference type="Proteomes" id="UP000634011">
    <property type="component" value="Unassembled WGS sequence"/>
</dbReference>
<dbReference type="InterPro" id="IPR005883">
    <property type="entry name" value="PilM"/>
</dbReference>
<gene>
    <name evidence="2" type="ORF">H8K32_04075</name>
</gene>
<feature type="domain" description="SHS2" evidence="1">
    <location>
        <begin position="36"/>
        <end position="204"/>
    </location>
</feature>
<dbReference type="Pfam" id="PF11104">
    <property type="entry name" value="PilM_2"/>
    <property type="match status" value="1"/>
</dbReference>
<accession>A0A923KMV9</accession>
<sequence>MHALFQFVKNTHKSVYEGIFLAFDLASLLGRKNPPLIGLDISSFDIKLVELTEGSNKAYRLERYASEPLPKGAVQDGNIENIEQVSETIRKLVKRSGANTKNVALAMPAAAVITKKILLPATLSDQALEIQVESEASQYIPFSMDEVSLDFCVIGPAPNQEDVEVMLAASRKEKIEDRVAVAQAAGLQAKVMDVESYAARAAMVRLIEMQANEGRDQIYAIFQIGTKRTNIYILLNGEVVYEREQQFGGSQLTQDIVRNYGLSQEEAELKKKTGDLPDSYEMELLEPFLENAALEVTRAIQFFFTSTPYTRVDQIFLTGGCAVVTGLVDIVAERTKISTAVISPFKGMELAAGVNEKVLRNDAPAYTIACGLALRRFG</sequence>
<evidence type="ECO:0000259" key="1">
    <source>
        <dbReference type="SMART" id="SM00842"/>
    </source>
</evidence>
<dbReference type="GO" id="GO:0051301">
    <property type="term" value="P:cell division"/>
    <property type="evidence" value="ECO:0007669"/>
    <property type="project" value="InterPro"/>
</dbReference>
<reference evidence="2" key="1">
    <citation type="submission" date="2020-08" db="EMBL/GenBank/DDBJ databases">
        <title>Novel species isolated from subtropical streams in China.</title>
        <authorList>
            <person name="Lu H."/>
        </authorList>
    </citation>
    <scope>NUCLEOTIDE SEQUENCE</scope>
    <source>
        <strain evidence="2">KACC 12607</strain>
    </source>
</reference>
<evidence type="ECO:0000313" key="2">
    <source>
        <dbReference type="EMBL" id="MBC3861268.1"/>
    </source>
</evidence>
<dbReference type="InterPro" id="IPR003494">
    <property type="entry name" value="SHS2_FtsA"/>
</dbReference>
<dbReference type="SUPFAM" id="SSF53067">
    <property type="entry name" value="Actin-like ATPase domain"/>
    <property type="match status" value="2"/>
</dbReference>
<dbReference type="SMART" id="SM00842">
    <property type="entry name" value="FtsA"/>
    <property type="match status" value="1"/>
</dbReference>
<dbReference type="AlphaFoldDB" id="A0A923KMV9"/>
<proteinExistence type="predicted"/>
<comment type="caution">
    <text evidence="2">The sequence shown here is derived from an EMBL/GenBank/DDBJ whole genome shotgun (WGS) entry which is preliminary data.</text>
</comment>
<dbReference type="InterPro" id="IPR043129">
    <property type="entry name" value="ATPase_NBD"/>
</dbReference>
<dbReference type="PIRSF" id="PIRSF019169">
    <property type="entry name" value="PilM"/>
    <property type="match status" value="1"/>
</dbReference>
<dbReference type="Gene3D" id="3.30.1490.300">
    <property type="match status" value="1"/>
</dbReference>
<keyword evidence="3" id="KW-1185">Reference proteome</keyword>
<organism evidence="2 3">
    <name type="scientific">Undibacterium jejuense</name>
    <dbReference type="NCBI Taxonomy" id="1344949"/>
    <lineage>
        <taxon>Bacteria</taxon>
        <taxon>Pseudomonadati</taxon>
        <taxon>Pseudomonadota</taxon>
        <taxon>Betaproteobacteria</taxon>
        <taxon>Burkholderiales</taxon>
        <taxon>Oxalobacteraceae</taxon>
        <taxon>Undibacterium</taxon>
    </lineage>
</organism>
<protein>
    <submittedName>
        <fullName evidence="2">Pilus assembly protein PilM</fullName>
    </submittedName>
</protein>
<dbReference type="Gene3D" id="3.30.420.40">
    <property type="match status" value="2"/>
</dbReference>
<dbReference type="InterPro" id="IPR050696">
    <property type="entry name" value="FtsA/MreB"/>
</dbReference>
<dbReference type="PANTHER" id="PTHR32432:SF3">
    <property type="entry name" value="ETHANOLAMINE UTILIZATION PROTEIN EUTJ"/>
    <property type="match status" value="1"/>
</dbReference>
<dbReference type="CDD" id="cd24049">
    <property type="entry name" value="ASKHA_NBD_PilM"/>
    <property type="match status" value="1"/>
</dbReference>